<evidence type="ECO:0000256" key="5">
    <source>
        <dbReference type="ARBA" id="ARBA00023027"/>
    </source>
</evidence>
<dbReference type="Pfam" id="PF07992">
    <property type="entry name" value="Pyr_redox_2"/>
    <property type="match status" value="1"/>
</dbReference>
<organism evidence="14 15">
    <name type="scientific">Enemella dayhoffiae</name>
    <dbReference type="NCBI Taxonomy" id="2016507"/>
    <lineage>
        <taxon>Bacteria</taxon>
        <taxon>Bacillati</taxon>
        <taxon>Actinomycetota</taxon>
        <taxon>Actinomycetes</taxon>
        <taxon>Propionibacteriales</taxon>
        <taxon>Propionibacteriaceae</taxon>
        <taxon>Enemella</taxon>
    </lineage>
</organism>
<comment type="caution">
    <text evidence="14">The sequence shown here is derived from an EMBL/GenBank/DDBJ whole genome shotgun (WGS) entry which is preliminary data.</text>
</comment>
<evidence type="ECO:0000256" key="3">
    <source>
        <dbReference type="ARBA" id="ARBA00022827"/>
    </source>
</evidence>
<dbReference type="InterPro" id="IPR036188">
    <property type="entry name" value="FAD/NAD-bd_sf"/>
</dbReference>
<keyword evidence="4 11" id="KW-0560">Oxidoreductase</keyword>
<proteinExistence type="inferred from homology"/>
<evidence type="ECO:0000256" key="10">
    <source>
        <dbReference type="PIRSR" id="PIRSR000350-4"/>
    </source>
</evidence>
<dbReference type="InterPro" id="IPR012999">
    <property type="entry name" value="Pyr_OxRdtase_I_AS"/>
</dbReference>
<comment type="cofactor">
    <cofactor evidence="9">
        <name>FAD</name>
        <dbReference type="ChEBI" id="CHEBI:57692"/>
    </cofactor>
    <text evidence="9">Binds 1 FAD per subunit.</text>
</comment>
<keyword evidence="6" id="KW-1015">Disulfide bond</keyword>
<dbReference type="InterPro" id="IPR050151">
    <property type="entry name" value="Class-I_Pyr_Nuc-Dis_Oxidored"/>
</dbReference>
<evidence type="ECO:0000313" key="15">
    <source>
        <dbReference type="Proteomes" id="UP000216311"/>
    </source>
</evidence>
<protein>
    <submittedName>
        <fullName evidence="14">Mycothione reductase</fullName>
    </submittedName>
</protein>
<evidence type="ECO:0000256" key="8">
    <source>
        <dbReference type="PIRSR" id="PIRSR000350-2"/>
    </source>
</evidence>
<keyword evidence="5 9" id="KW-0520">NAD</keyword>
<dbReference type="PIRSF" id="PIRSF000350">
    <property type="entry name" value="Mercury_reductase_MerA"/>
    <property type="match status" value="1"/>
</dbReference>
<dbReference type="InterPro" id="IPR023753">
    <property type="entry name" value="FAD/NAD-binding_dom"/>
</dbReference>
<dbReference type="Proteomes" id="UP000216311">
    <property type="component" value="Unassembled WGS sequence"/>
</dbReference>
<feature type="active site" description="Proton acceptor" evidence="8">
    <location>
        <position position="442"/>
    </location>
</feature>
<name>A0A255H545_9ACTN</name>
<feature type="binding site" evidence="9">
    <location>
        <position position="51"/>
    </location>
    <ligand>
        <name>FAD</name>
        <dbReference type="ChEBI" id="CHEBI:57692"/>
    </ligand>
</feature>
<evidence type="ECO:0000256" key="6">
    <source>
        <dbReference type="ARBA" id="ARBA00023157"/>
    </source>
</evidence>
<comment type="similarity">
    <text evidence="1 11">Belongs to the class-I pyridine nucleotide-disulfide oxidoreductase family.</text>
</comment>
<sequence length="470" mass="51333">MPHFDLCVIGSGSGNSLLDERFNHLKVALVDAGVQGHFGGTCLNVGCIPTKMFVRPADLAYAHVEAERLGVRLAPGSADWPKIRDRVFGRIDAISSAGRDWRIRNEHITLLEGESRFVDERTLGVAGGKITADRYVLAAGSRPHALEVPGADQVTVHTSDTIMRLDTLPRTMVIIGGGFIAAEFAHVFASFGVKVTIVNRSNALLRQEDEEVSQRFTRLMSKRIPVRLGQHLTRLEPDEGGVLVVASDAEAIEYEYGAEVVLNATGRIPNSDRLNLSATGVEVTEGGYVKVDEYQRTTADGIFALGDVCSPWQLKHVANHETRVVQHNLLHPDDLIPANHDAIPHAVFSHPQVAAVGATEQQLREQGRDYVKAVQDYGSVAYGWAMEDRDGFCKLLACPHTGKLLGAHLIGEQASTLIQPLIQAMSTGLTAREMARGQYWIHPALTEVVENALLSLPLEGYEREPDPVDE</sequence>
<dbReference type="PANTHER" id="PTHR22912:SF217">
    <property type="entry name" value="DIHYDROLIPOYL DEHYDROGENASE"/>
    <property type="match status" value="1"/>
</dbReference>
<dbReference type="SUPFAM" id="SSF51905">
    <property type="entry name" value="FAD/NAD(P)-binding domain"/>
    <property type="match status" value="1"/>
</dbReference>
<feature type="domain" description="Pyridine nucleotide-disulphide oxidoreductase dimerisation" evidence="12">
    <location>
        <begin position="343"/>
        <end position="452"/>
    </location>
</feature>
<feature type="domain" description="FAD/NAD(P)-binding" evidence="13">
    <location>
        <begin position="4"/>
        <end position="319"/>
    </location>
</feature>
<dbReference type="AlphaFoldDB" id="A0A255H545"/>
<accession>A0A255H545</accession>
<keyword evidence="7 11" id="KW-0676">Redox-active center</keyword>
<dbReference type="GO" id="GO:0006103">
    <property type="term" value="P:2-oxoglutarate metabolic process"/>
    <property type="evidence" value="ECO:0007669"/>
    <property type="project" value="TreeGrafter"/>
</dbReference>
<keyword evidence="15" id="KW-1185">Reference proteome</keyword>
<dbReference type="RefSeq" id="WP_094363495.1">
    <property type="nucleotide sequence ID" value="NZ_NMVQ01000009.1"/>
</dbReference>
<feature type="binding site" evidence="9">
    <location>
        <position position="307"/>
    </location>
    <ligand>
        <name>FAD</name>
        <dbReference type="ChEBI" id="CHEBI:57692"/>
    </ligand>
</feature>
<dbReference type="InterPro" id="IPR004099">
    <property type="entry name" value="Pyr_nucl-diS_OxRdtase_dimer"/>
</dbReference>
<keyword evidence="9" id="KW-0547">Nucleotide-binding</keyword>
<evidence type="ECO:0000256" key="9">
    <source>
        <dbReference type="PIRSR" id="PIRSR000350-3"/>
    </source>
</evidence>
<dbReference type="InterPro" id="IPR001100">
    <property type="entry name" value="Pyr_nuc-diS_OxRdtase"/>
</dbReference>
<evidence type="ECO:0000256" key="2">
    <source>
        <dbReference type="ARBA" id="ARBA00022630"/>
    </source>
</evidence>
<dbReference type="EMBL" id="NMVQ01000009">
    <property type="protein sequence ID" value="OYO22850.1"/>
    <property type="molecule type" value="Genomic_DNA"/>
</dbReference>
<evidence type="ECO:0000256" key="11">
    <source>
        <dbReference type="RuleBase" id="RU003691"/>
    </source>
</evidence>
<reference evidence="14 15" key="1">
    <citation type="submission" date="2017-07" db="EMBL/GenBank/DDBJ databases">
        <title>Draft whole genome sequences of clinical Proprionibacteriaceae strains.</title>
        <authorList>
            <person name="Bernier A.-M."/>
            <person name="Bernard K."/>
            <person name="Domingo M.-C."/>
        </authorList>
    </citation>
    <scope>NUCLEOTIDE SEQUENCE [LARGE SCALE GENOMIC DNA]</scope>
    <source>
        <strain evidence="14 15">NML 130396</strain>
    </source>
</reference>
<dbReference type="Gene3D" id="3.50.50.60">
    <property type="entry name" value="FAD/NAD(P)-binding domain"/>
    <property type="match status" value="2"/>
</dbReference>
<dbReference type="NCBIfam" id="NF005884">
    <property type="entry name" value="PRK07846.1"/>
    <property type="match status" value="1"/>
</dbReference>
<evidence type="ECO:0000259" key="13">
    <source>
        <dbReference type="Pfam" id="PF07992"/>
    </source>
</evidence>
<feature type="binding site" evidence="9">
    <location>
        <position position="266"/>
    </location>
    <ligand>
        <name>NAD(+)</name>
        <dbReference type="ChEBI" id="CHEBI:57540"/>
    </ligand>
</feature>
<dbReference type="InterPro" id="IPR016156">
    <property type="entry name" value="FAD/NAD-linked_Rdtase_dimer_sf"/>
</dbReference>
<dbReference type="OrthoDB" id="4763248at2"/>
<dbReference type="GO" id="GO:0050660">
    <property type="term" value="F:flavin adenine dinucleotide binding"/>
    <property type="evidence" value="ECO:0007669"/>
    <property type="project" value="TreeGrafter"/>
</dbReference>
<dbReference type="PRINTS" id="PR00411">
    <property type="entry name" value="PNDRDTASEI"/>
</dbReference>
<dbReference type="SUPFAM" id="SSF55424">
    <property type="entry name" value="FAD/NAD-linked reductases, dimerisation (C-terminal) domain"/>
    <property type="match status" value="1"/>
</dbReference>
<evidence type="ECO:0000256" key="4">
    <source>
        <dbReference type="ARBA" id="ARBA00023002"/>
    </source>
</evidence>
<keyword evidence="2 11" id="KW-0285">Flavoprotein</keyword>
<evidence type="ECO:0000259" key="12">
    <source>
        <dbReference type="Pfam" id="PF02852"/>
    </source>
</evidence>
<gene>
    <name evidence="14" type="ORF">CGZ93_07135</name>
</gene>
<dbReference type="PRINTS" id="PR00368">
    <property type="entry name" value="FADPNR"/>
</dbReference>
<evidence type="ECO:0000256" key="1">
    <source>
        <dbReference type="ARBA" id="ARBA00007532"/>
    </source>
</evidence>
<dbReference type="GO" id="GO:0004148">
    <property type="term" value="F:dihydrolipoyl dehydrogenase (NADH) activity"/>
    <property type="evidence" value="ECO:0007669"/>
    <property type="project" value="TreeGrafter"/>
</dbReference>
<dbReference type="PANTHER" id="PTHR22912">
    <property type="entry name" value="DISULFIDE OXIDOREDUCTASE"/>
    <property type="match status" value="1"/>
</dbReference>
<keyword evidence="3 9" id="KW-0274">FAD</keyword>
<dbReference type="PROSITE" id="PS00076">
    <property type="entry name" value="PYRIDINE_REDOX_1"/>
    <property type="match status" value="1"/>
</dbReference>
<dbReference type="Gene3D" id="3.30.390.30">
    <property type="match status" value="1"/>
</dbReference>
<feature type="binding site" evidence="9">
    <location>
        <begin position="176"/>
        <end position="183"/>
    </location>
    <ligand>
        <name>NAD(+)</name>
        <dbReference type="ChEBI" id="CHEBI:57540"/>
    </ligand>
</feature>
<dbReference type="Pfam" id="PF02852">
    <property type="entry name" value="Pyr_redox_dim"/>
    <property type="match status" value="1"/>
</dbReference>
<evidence type="ECO:0000313" key="14">
    <source>
        <dbReference type="EMBL" id="OYO22850.1"/>
    </source>
</evidence>
<evidence type="ECO:0000256" key="7">
    <source>
        <dbReference type="ARBA" id="ARBA00023284"/>
    </source>
</evidence>
<feature type="disulfide bond" description="Redox-active" evidence="10">
    <location>
        <begin position="42"/>
        <end position="47"/>
    </location>
</feature>